<dbReference type="InterPro" id="IPR036590">
    <property type="entry name" value="SRAP-like"/>
</dbReference>
<proteinExistence type="predicted"/>
<dbReference type="Proteomes" id="UP000033116">
    <property type="component" value="Chromosome"/>
</dbReference>
<dbReference type="SUPFAM" id="SSF143081">
    <property type="entry name" value="BB1717-like"/>
    <property type="match status" value="1"/>
</dbReference>
<dbReference type="Gene3D" id="3.90.1680.10">
    <property type="entry name" value="SOS response associated peptidase-like"/>
    <property type="match status" value="1"/>
</dbReference>
<evidence type="ECO:0000313" key="2">
    <source>
        <dbReference type="Proteomes" id="UP000033116"/>
    </source>
</evidence>
<sequence>MPVILEKEEEDIWLNPDFDKASQLLPLLKPFPDDRLEEWEVGAGARNPKNDYQEVIEPVKSNRQATFF</sequence>
<reference evidence="1 2" key="1">
    <citation type="submission" date="2014-07" db="EMBL/GenBank/DDBJ databases">
        <title>Methanogenic archaea and the global carbon cycle.</title>
        <authorList>
            <person name="Henriksen J.R."/>
            <person name="Luke J."/>
            <person name="Reinhart S."/>
            <person name="Benedict M.N."/>
            <person name="Youngblut N.D."/>
            <person name="Metcalf M.E."/>
            <person name="Whitaker R.J."/>
            <person name="Metcalf W.W."/>
        </authorList>
    </citation>
    <scope>NUCLEOTIDE SEQUENCE [LARGE SCALE GENOMIC DNA]</scope>
    <source>
        <strain evidence="1 2">SarPi</strain>
    </source>
</reference>
<name>A0A0E3RAS0_METMZ</name>
<dbReference type="EMBL" id="CP009511">
    <property type="protein sequence ID" value="AKB61373.1"/>
    <property type="molecule type" value="Genomic_DNA"/>
</dbReference>
<dbReference type="HOGENOM" id="CLU_2784128_0_0_2"/>
<gene>
    <name evidence="1" type="ORF">MSMAP_1388</name>
</gene>
<dbReference type="PATRIC" id="fig|1434115.4.peg.1762"/>
<accession>A0A0E3RAS0</accession>
<dbReference type="AlphaFoldDB" id="A0A0E3RAS0"/>
<organism evidence="1 2">
    <name type="scientific">Methanosarcina mazei SarPi</name>
    <dbReference type="NCBI Taxonomy" id="1434115"/>
    <lineage>
        <taxon>Archaea</taxon>
        <taxon>Methanobacteriati</taxon>
        <taxon>Methanobacteriota</taxon>
        <taxon>Stenosarchaea group</taxon>
        <taxon>Methanomicrobia</taxon>
        <taxon>Methanosarcinales</taxon>
        <taxon>Methanosarcinaceae</taxon>
        <taxon>Methanosarcina</taxon>
    </lineage>
</organism>
<protein>
    <recommendedName>
        <fullName evidence="3">SOS response-associated peptidase</fullName>
    </recommendedName>
</protein>
<evidence type="ECO:0000313" key="1">
    <source>
        <dbReference type="EMBL" id="AKB61373.1"/>
    </source>
</evidence>
<evidence type="ECO:0008006" key="3">
    <source>
        <dbReference type="Google" id="ProtNLM"/>
    </source>
</evidence>